<dbReference type="KEGG" id="dpu:SU48_07445"/>
<dbReference type="STRING" id="1182568.SU48_07445"/>
<evidence type="ECO:0000313" key="3">
    <source>
        <dbReference type="Proteomes" id="UP000077363"/>
    </source>
</evidence>
<keyword evidence="3" id="KW-1185">Reference proteome</keyword>
<dbReference type="RefSeq" id="WP_064014700.1">
    <property type="nucleotide sequence ID" value="NZ_CP011387.1"/>
</dbReference>
<name>A0A172T9J7_9DEIO</name>
<accession>A0A172T9J7</accession>
<reference evidence="2 3" key="1">
    <citation type="submission" date="2015-01" db="EMBL/GenBank/DDBJ databases">
        <title>Deinococcus puniceus/DY1/ whole genome sequencing.</title>
        <authorList>
            <person name="Kim M.K."/>
            <person name="Srinivasan S."/>
            <person name="Lee J.-J."/>
        </authorList>
    </citation>
    <scope>NUCLEOTIDE SEQUENCE [LARGE SCALE GENOMIC DNA]</scope>
    <source>
        <strain evidence="2 3">DY1</strain>
    </source>
</reference>
<feature type="region of interest" description="Disordered" evidence="1">
    <location>
        <begin position="16"/>
        <end position="40"/>
    </location>
</feature>
<sequence>MAALLLCGAAHAQKVRPQKPRASAPFSTPYKPAYRPDDQPEFPLTATVDETRIAPGIWDTPPDLIGGTRVGVFTDNGVHRGFLFIGADESRIGEEYLVMRCVDGGQYELRLVLKQSLAAQAFRFQATWGGSTRTLKLGPADPELTDSVLLAKADATAFFGILLTGQKVLVTVSPSSGSGAVLGKPLALTFNGVGAAEGWGRIDRCRQ</sequence>
<dbReference type="OrthoDB" id="66059at2"/>
<evidence type="ECO:0000256" key="1">
    <source>
        <dbReference type="SAM" id="MobiDB-lite"/>
    </source>
</evidence>
<dbReference type="AlphaFoldDB" id="A0A172T9J7"/>
<evidence type="ECO:0000313" key="2">
    <source>
        <dbReference type="EMBL" id="ANE43632.1"/>
    </source>
</evidence>
<protein>
    <submittedName>
        <fullName evidence="2">Uncharacterized protein</fullName>
    </submittedName>
</protein>
<proteinExistence type="predicted"/>
<gene>
    <name evidence="2" type="ORF">SU48_07445</name>
</gene>
<dbReference type="Proteomes" id="UP000077363">
    <property type="component" value="Chromosome"/>
</dbReference>
<dbReference type="PATRIC" id="fig|1182568.3.peg.1549"/>
<organism evidence="2 3">
    <name type="scientific">Deinococcus puniceus</name>
    <dbReference type="NCBI Taxonomy" id="1182568"/>
    <lineage>
        <taxon>Bacteria</taxon>
        <taxon>Thermotogati</taxon>
        <taxon>Deinococcota</taxon>
        <taxon>Deinococci</taxon>
        <taxon>Deinococcales</taxon>
        <taxon>Deinococcaceae</taxon>
        <taxon>Deinococcus</taxon>
    </lineage>
</organism>
<dbReference type="EMBL" id="CP011387">
    <property type="protein sequence ID" value="ANE43632.1"/>
    <property type="molecule type" value="Genomic_DNA"/>
</dbReference>